<organism evidence="2">
    <name type="scientific">Tanacetum cinerariifolium</name>
    <name type="common">Dalmatian daisy</name>
    <name type="synonym">Chrysanthemum cinerariifolium</name>
    <dbReference type="NCBI Taxonomy" id="118510"/>
    <lineage>
        <taxon>Eukaryota</taxon>
        <taxon>Viridiplantae</taxon>
        <taxon>Streptophyta</taxon>
        <taxon>Embryophyta</taxon>
        <taxon>Tracheophyta</taxon>
        <taxon>Spermatophyta</taxon>
        <taxon>Magnoliopsida</taxon>
        <taxon>eudicotyledons</taxon>
        <taxon>Gunneridae</taxon>
        <taxon>Pentapetalae</taxon>
        <taxon>asterids</taxon>
        <taxon>campanulids</taxon>
        <taxon>Asterales</taxon>
        <taxon>Asteraceae</taxon>
        <taxon>Asteroideae</taxon>
        <taxon>Anthemideae</taxon>
        <taxon>Anthemidinae</taxon>
        <taxon>Tanacetum</taxon>
    </lineage>
</organism>
<dbReference type="InterPro" id="IPR001810">
    <property type="entry name" value="F-box_dom"/>
</dbReference>
<name>A0A6L2JTX6_TANCI</name>
<proteinExistence type="predicted"/>
<feature type="domain" description="F-box" evidence="1">
    <location>
        <begin position="549"/>
        <end position="577"/>
    </location>
</feature>
<accession>A0A6L2JTX6</accession>
<evidence type="ECO:0000313" key="2">
    <source>
        <dbReference type="EMBL" id="GEU40170.1"/>
    </source>
</evidence>
<reference evidence="2" key="1">
    <citation type="journal article" date="2019" name="Sci. Rep.">
        <title>Draft genome of Tanacetum cinerariifolium, the natural source of mosquito coil.</title>
        <authorList>
            <person name="Yamashiro T."/>
            <person name="Shiraishi A."/>
            <person name="Satake H."/>
            <person name="Nakayama K."/>
        </authorList>
    </citation>
    <scope>NUCLEOTIDE SEQUENCE</scope>
</reference>
<dbReference type="Pfam" id="PF00646">
    <property type="entry name" value="F-box"/>
    <property type="match status" value="1"/>
</dbReference>
<dbReference type="EMBL" id="BKCJ010001269">
    <property type="protein sequence ID" value="GEU40170.1"/>
    <property type="molecule type" value="Genomic_DNA"/>
</dbReference>
<protein>
    <submittedName>
        <fullName evidence="2">Phospholipase-like protein</fullName>
    </submittedName>
</protein>
<sequence length="616" mass="68968">MGKEDMNCIPEDIVSLVEDFDSWNDYPWGNYVDLQHNSILVVSILLANSHEGLNETRVTNNDMLLLEGETGFLFRGRCYKSWSNKDKQPTLADVLDEVLTLRKEVSLVKFDDARISKLERLLNDNFMFRNDISPNDDHNAVNQGLSGSANHLMSTCSRLDIDNVEVTGDVIGIHKAHGKNDSPNGNQNGVNNGLSVNLSDILDGEIAGALIGIHKADRNNDSPNVNHNAVNKGLSYSANDLMSDMDNGKVVVAGIGIHKADGQNDIPNTNDNVVNQGIYGSANDLMLRMNSTCSSPDMDNGEVAIAGMGIHKADGQNDILNANDNAINQVIIGIDKEDENNDYTYSQRKPSTLDVLVDEFTDDFMNVLNDEESIPNYSLDDMKLQDEEKKLIFTPAHAWFLPMSKQRGRSGIERNYVLRSVKERKQRMAMSLDSPFSQQVTTTPAPPKIISKSVNEDYIAPPEFIEVYFLVNEPKKHWCLAELHISIGVVTFYDSLGWVCENRRPWWRTMKRTLQQQLTLYLNEHVVLQSKGIVVETYEIKYMFPKVVRLPVKSLLQFRAVSKSWKSCVDSSAFFFKYGVRTYLGTNLVVVGLDGNNQIIPISTGVSQGETGESWT</sequence>
<evidence type="ECO:0000259" key="1">
    <source>
        <dbReference type="Pfam" id="PF00646"/>
    </source>
</evidence>
<gene>
    <name evidence="2" type="ORF">Tci_012148</name>
</gene>
<dbReference type="AlphaFoldDB" id="A0A6L2JTX6"/>
<comment type="caution">
    <text evidence="2">The sequence shown here is derived from an EMBL/GenBank/DDBJ whole genome shotgun (WGS) entry which is preliminary data.</text>
</comment>